<dbReference type="Gene3D" id="2.60.120.10">
    <property type="entry name" value="Jelly Rolls"/>
    <property type="match status" value="1"/>
</dbReference>
<dbReference type="CDD" id="cd00038">
    <property type="entry name" value="CAP_ED"/>
    <property type="match status" value="1"/>
</dbReference>
<accession>A0A418PNA5</accession>
<evidence type="ECO:0000313" key="2">
    <source>
        <dbReference type="EMBL" id="RIW13374.1"/>
    </source>
</evidence>
<dbReference type="Pfam" id="PF00027">
    <property type="entry name" value="cNMP_binding"/>
    <property type="match status" value="1"/>
</dbReference>
<protein>
    <submittedName>
        <fullName evidence="2">Crp/Fnr family transcriptional regulator</fullName>
    </submittedName>
</protein>
<name>A0A418PNA5_9BACT</name>
<feature type="domain" description="Cyclic nucleotide-binding" evidence="1">
    <location>
        <begin position="35"/>
        <end position="117"/>
    </location>
</feature>
<sequence length="213" mass="25426">MIKANHLKLFETYLRSLNLFKEEEIQFLSERTRLKRFKKNEFFIKEGEKCEDFLFVTKGIFRSFFSPNQSTSITHGFTFENNFLTSLSSYLTGEESEENIQSIVNSEAIVLSKAELTILEEQHLSWNKFLKIYSEKQFSRMEKIIRIIYQEDAETRYMNLIKHQPHYFQHLPLNHIASYLGITQRHLSRIRKGIMTKEKKMILVEKQAQKTIN</sequence>
<dbReference type="EMBL" id="QXML01000009">
    <property type="protein sequence ID" value="RIW13374.1"/>
    <property type="molecule type" value="Genomic_DNA"/>
</dbReference>
<dbReference type="InterPro" id="IPR000595">
    <property type="entry name" value="cNMP-bd_dom"/>
</dbReference>
<proteinExistence type="predicted"/>
<dbReference type="InterPro" id="IPR018490">
    <property type="entry name" value="cNMP-bd_dom_sf"/>
</dbReference>
<dbReference type="RefSeq" id="WP_119478960.1">
    <property type="nucleotide sequence ID" value="NZ_QXML01000009.1"/>
</dbReference>
<reference evidence="2 3" key="1">
    <citation type="submission" date="2018-09" db="EMBL/GenBank/DDBJ databases">
        <authorList>
            <person name="Wang X."/>
            <person name="Du Z."/>
        </authorList>
    </citation>
    <scope>NUCLEOTIDE SEQUENCE [LARGE SCALE GENOMIC DNA]</scope>
    <source>
        <strain evidence="2 3">N3</strain>
    </source>
</reference>
<organism evidence="2 3">
    <name type="scientific">Algoriphagus lacus</name>
    <dbReference type="NCBI Taxonomy" id="2056311"/>
    <lineage>
        <taxon>Bacteria</taxon>
        <taxon>Pseudomonadati</taxon>
        <taxon>Bacteroidota</taxon>
        <taxon>Cytophagia</taxon>
        <taxon>Cytophagales</taxon>
        <taxon>Cyclobacteriaceae</taxon>
        <taxon>Algoriphagus</taxon>
    </lineage>
</organism>
<dbReference type="InterPro" id="IPR014710">
    <property type="entry name" value="RmlC-like_jellyroll"/>
</dbReference>
<evidence type="ECO:0000259" key="1">
    <source>
        <dbReference type="Pfam" id="PF00027"/>
    </source>
</evidence>
<keyword evidence="3" id="KW-1185">Reference proteome</keyword>
<dbReference type="AlphaFoldDB" id="A0A418PNA5"/>
<gene>
    <name evidence="2" type="ORF">D0X99_16500</name>
</gene>
<dbReference type="Proteomes" id="UP000283522">
    <property type="component" value="Unassembled WGS sequence"/>
</dbReference>
<dbReference type="SUPFAM" id="SSF51206">
    <property type="entry name" value="cAMP-binding domain-like"/>
    <property type="match status" value="1"/>
</dbReference>
<evidence type="ECO:0000313" key="3">
    <source>
        <dbReference type="Proteomes" id="UP000283522"/>
    </source>
</evidence>
<comment type="caution">
    <text evidence="2">The sequence shown here is derived from an EMBL/GenBank/DDBJ whole genome shotgun (WGS) entry which is preliminary data.</text>
</comment>
<dbReference type="OrthoDB" id="663011at2"/>